<sequence>MSLSHQRKRSIFIGFLLGLFFPIVAFAQVGPEELAGIRLGILRFHPNFGVTQGYTDNAFLEYKNEKDSYWATFSPGLKMITPIGRHTFEASYRADIMRYANFGDLLNTVDHTVNTGLTLDFAGGLGAKLAYDYKRSSISPYSLKEERKYFHEHSVTTNIFYAFANRYKAELNYKHD</sequence>
<dbReference type="EMBL" id="DRIH01000219">
    <property type="protein sequence ID" value="HEC68375.1"/>
    <property type="molecule type" value="Genomic_DNA"/>
</dbReference>
<dbReference type="AlphaFoldDB" id="A0A7C2A904"/>
<name>A0A7C2A904_DESA2</name>
<accession>A0A7C2A904</accession>
<gene>
    <name evidence="1" type="ORF">ENI35_06165</name>
</gene>
<proteinExistence type="predicted"/>
<evidence type="ECO:0000313" key="1">
    <source>
        <dbReference type="EMBL" id="HEC68375.1"/>
    </source>
</evidence>
<comment type="caution">
    <text evidence="1">The sequence shown here is derived from an EMBL/GenBank/DDBJ whole genome shotgun (WGS) entry which is preliminary data.</text>
</comment>
<dbReference type="Proteomes" id="UP000885738">
    <property type="component" value="Unassembled WGS sequence"/>
</dbReference>
<reference evidence="1" key="1">
    <citation type="journal article" date="2020" name="mSystems">
        <title>Genome- and Community-Level Interaction Insights into Carbon Utilization and Element Cycling Functions of Hydrothermarchaeota in Hydrothermal Sediment.</title>
        <authorList>
            <person name="Zhou Z."/>
            <person name="Liu Y."/>
            <person name="Xu W."/>
            <person name="Pan J."/>
            <person name="Luo Z.H."/>
            <person name="Li M."/>
        </authorList>
    </citation>
    <scope>NUCLEOTIDE SEQUENCE [LARGE SCALE GENOMIC DNA]</scope>
    <source>
        <strain evidence="1">HyVt-389</strain>
    </source>
</reference>
<evidence type="ECO:0008006" key="2">
    <source>
        <dbReference type="Google" id="ProtNLM"/>
    </source>
</evidence>
<protein>
    <recommendedName>
        <fullName evidence="2">Outer membrane protein beta-barrel domain-containing protein</fullName>
    </recommendedName>
</protein>
<dbReference type="InterPro" id="IPR018759">
    <property type="entry name" value="BBP2_2"/>
</dbReference>
<organism evidence="1">
    <name type="scientific">Desulfofervidus auxilii</name>
    <dbReference type="NCBI Taxonomy" id="1621989"/>
    <lineage>
        <taxon>Bacteria</taxon>
        <taxon>Pseudomonadati</taxon>
        <taxon>Thermodesulfobacteriota</taxon>
        <taxon>Candidatus Desulfofervidia</taxon>
        <taxon>Candidatus Desulfofervidales</taxon>
        <taxon>Candidatus Desulfofervidaceae</taxon>
        <taxon>Candidatus Desulfofervidus</taxon>
    </lineage>
</organism>
<dbReference type="Pfam" id="PF10082">
    <property type="entry name" value="BBP2_2"/>
    <property type="match status" value="1"/>
</dbReference>
<feature type="non-terminal residue" evidence="1">
    <location>
        <position position="176"/>
    </location>
</feature>